<dbReference type="NCBIfam" id="TIGR02433">
    <property type="entry name" value="lysidine_TilS_C"/>
    <property type="match status" value="1"/>
</dbReference>
<dbReference type="InterPro" id="IPR015262">
    <property type="entry name" value="tRNA_Ile_lys_synt_subst-bd"/>
</dbReference>
<protein>
    <recommendedName>
        <fullName evidence="8">tRNA(Ile)-lysidine synthase</fullName>
        <ecNumber evidence="8">6.3.4.19</ecNumber>
    </recommendedName>
    <alternativeName>
        <fullName evidence="8">tRNA(Ile)-2-lysyl-cytidine synthase</fullName>
    </alternativeName>
    <alternativeName>
        <fullName evidence="8">tRNA(Ile)-lysidine synthetase</fullName>
    </alternativeName>
</protein>
<dbReference type="Gene3D" id="1.20.59.20">
    <property type="match status" value="1"/>
</dbReference>
<accession>A0A1M4V844</accession>
<dbReference type="PANTHER" id="PTHR43033">
    <property type="entry name" value="TRNA(ILE)-LYSIDINE SYNTHASE-RELATED"/>
    <property type="match status" value="1"/>
</dbReference>
<dbReference type="Pfam" id="PF09179">
    <property type="entry name" value="TilS"/>
    <property type="match status" value="1"/>
</dbReference>
<name>A0A1M4V844_9GAMM</name>
<evidence type="ECO:0000256" key="4">
    <source>
        <dbReference type="ARBA" id="ARBA00022694"/>
    </source>
</evidence>
<keyword evidence="2 8" id="KW-0963">Cytoplasm</keyword>
<dbReference type="Proteomes" id="UP000242857">
    <property type="component" value="Unassembled WGS sequence"/>
</dbReference>
<dbReference type="EMBL" id="FQUK01000010">
    <property type="protein sequence ID" value="SHE65161.1"/>
    <property type="molecule type" value="Genomic_DNA"/>
</dbReference>
<dbReference type="Pfam" id="PF11734">
    <property type="entry name" value="TilS_C"/>
    <property type="match status" value="1"/>
</dbReference>
<evidence type="ECO:0000256" key="2">
    <source>
        <dbReference type="ARBA" id="ARBA00022490"/>
    </source>
</evidence>
<dbReference type="Gene3D" id="3.40.50.620">
    <property type="entry name" value="HUPs"/>
    <property type="match status" value="1"/>
</dbReference>
<comment type="subcellular location">
    <subcellularLocation>
        <location evidence="1 8">Cytoplasm</location>
    </subcellularLocation>
</comment>
<dbReference type="GO" id="GO:0005737">
    <property type="term" value="C:cytoplasm"/>
    <property type="evidence" value="ECO:0007669"/>
    <property type="project" value="UniProtKB-SubCell"/>
</dbReference>
<keyword evidence="11" id="KW-1185">Reference proteome</keyword>
<dbReference type="AlphaFoldDB" id="A0A1M4V844"/>
<evidence type="ECO:0000256" key="7">
    <source>
        <dbReference type="ARBA" id="ARBA00048539"/>
    </source>
</evidence>
<dbReference type="NCBIfam" id="TIGR02432">
    <property type="entry name" value="lysidine_TilS_N"/>
    <property type="match status" value="1"/>
</dbReference>
<evidence type="ECO:0000256" key="3">
    <source>
        <dbReference type="ARBA" id="ARBA00022598"/>
    </source>
</evidence>
<evidence type="ECO:0000256" key="6">
    <source>
        <dbReference type="ARBA" id="ARBA00022840"/>
    </source>
</evidence>
<dbReference type="STRING" id="213588.SAMN02745204_00864"/>
<dbReference type="SUPFAM" id="SSF82829">
    <property type="entry name" value="MesJ substrate recognition domain-like"/>
    <property type="match status" value="1"/>
</dbReference>
<keyword evidence="6 8" id="KW-0067">ATP-binding</keyword>
<evidence type="ECO:0000256" key="1">
    <source>
        <dbReference type="ARBA" id="ARBA00004496"/>
    </source>
</evidence>
<dbReference type="InterPro" id="IPR012796">
    <property type="entry name" value="Lysidine-tRNA-synth_C"/>
</dbReference>
<dbReference type="HAMAP" id="MF_01161">
    <property type="entry name" value="tRNA_Ile_lys_synt"/>
    <property type="match status" value="1"/>
</dbReference>
<keyword evidence="3 8" id="KW-0436">Ligase</keyword>
<evidence type="ECO:0000259" key="9">
    <source>
        <dbReference type="SMART" id="SM00977"/>
    </source>
</evidence>
<sequence>MPISTFHPHWQPARRPGPVLVGYSGGMDSSVLLHLLAQDAQLRQQGLRAVHIHHGLHPQADAWADHCRQVCAGWDIPLLVLSVQVERDSPLGLEGAARQARHAAFAQVLAADEILALAHHADDQAETLLLRLLRGAGVEGLAAMRPWRRYAHGWLWRPLLGLPRACLADYALQHGLRWVHDPDNTNLAFDRAYLRHQVMPQLRQRWPQAASQMARSAALCAEACDLLDPDDADALATAQRAPDLLHVPTLLAMPAGRRARVLRRWIHHVGLPPLPARGIACCETTLFNASPDARACFDWQGARLQRWRDLLHAGWQRPPLPPDWQTEWDGRTPLRLPTGDTLHLTGAAAFEHPLRVHARRGGERIWLPGRRHSHSLKHALQEANIPPWLRVRMPLLSDGECLLAAGDRLLAEPLATWLAAHGARLNWSLLT</sequence>
<dbReference type="InterPro" id="IPR011063">
    <property type="entry name" value="TilS/TtcA_N"/>
</dbReference>
<comment type="similarity">
    <text evidence="8">Belongs to the tRNA(Ile)-lysidine synthase family.</text>
</comment>
<dbReference type="GO" id="GO:0032267">
    <property type="term" value="F:tRNA(Ile)-lysidine synthase activity"/>
    <property type="evidence" value="ECO:0007669"/>
    <property type="project" value="UniProtKB-EC"/>
</dbReference>
<dbReference type="InterPro" id="IPR014729">
    <property type="entry name" value="Rossmann-like_a/b/a_fold"/>
</dbReference>
<evidence type="ECO:0000313" key="10">
    <source>
        <dbReference type="EMBL" id="SHE65161.1"/>
    </source>
</evidence>
<dbReference type="SUPFAM" id="SSF52402">
    <property type="entry name" value="Adenine nucleotide alpha hydrolases-like"/>
    <property type="match status" value="1"/>
</dbReference>
<evidence type="ECO:0000256" key="5">
    <source>
        <dbReference type="ARBA" id="ARBA00022741"/>
    </source>
</evidence>
<proteinExistence type="inferred from homology"/>
<evidence type="ECO:0000313" key="11">
    <source>
        <dbReference type="Proteomes" id="UP000242857"/>
    </source>
</evidence>
<dbReference type="InterPro" id="IPR012795">
    <property type="entry name" value="tRNA_Ile_lys_synt_N"/>
</dbReference>
<keyword evidence="5 8" id="KW-0547">Nucleotide-binding</keyword>
<evidence type="ECO:0000256" key="8">
    <source>
        <dbReference type="HAMAP-Rule" id="MF_01161"/>
    </source>
</evidence>
<dbReference type="Pfam" id="PF01171">
    <property type="entry name" value="ATP_bind_3"/>
    <property type="match status" value="1"/>
</dbReference>
<dbReference type="GO" id="GO:0005524">
    <property type="term" value="F:ATP binding"/>
    <property type="evidence" value="ECO:0007669"/>
    <property type="project" value="UniProtKB-UniRule"/>
</dbReference>
<gene>
    <name evidence="8" type="primary">tilS</name>
    <name evidence="10" type="ORF">SAMN02745204_00864</name>
</gene>
<comment type="function">
    <text evidence="8">Ligates lysine onto the cytidine present at position 34 of the AUA codon-specific tRNA(Ile) that contains the anticodon CAU, in an ATP-dependent manner. Cytidine is converted to lysidine, thus changing the amino acid specificity of the tRNA from methionine to isoleucine.</text>
</comment>
<dbReference type="PANTHER" id="PTHR43033:SF1">
    <property type="entry name" value="TRNA(ILE)-LYSIDINE SYNTHASE-RELATED"/>
    <property type="match status" value="1"/>
</dbReference>
<dbReference type="SMART" id="SM00977">
    <property type="entry name" value="TilS_C"/>
    <property type="match status" value="1"/>
</dbReference>
<feature type="domain" description="Lysidine-tRNA(Ile) synthetase C-terminal" evidence="9">
    <location>
        <begin position="354"/>
        <end position="427"/>
    </location>
</feature>
<organism evidence="10 11">
    <name type="scientific">Thermomonas hydrothermalis</name>
    <dbReference type="NCBI Taxonomy" id="213588"/>
    <lineage>
        <taxon>Bacteria</taxon>
        <taxon>Pseudomonadati</taxon>
        <taxon>Pseudomonadota</taxon>
        <taxon>Gammaproteobacteria</taxon>
        <taxon>Lysobacterales</taxon>
        <taxon>Lysobacteraceae</taxon>
        <taxon>Thermomonas</taxon>
    </lineage>
</organism>
<dbReference type="SUPFAM" id="SSF56037">
    <property type="entry name" value="PheT/TilS domain"/>
    <property type="match status" value="1"/>
</dbReference>
<dbReference type="EC" id="6.3.4.19" evidence="8"/>
<comment type="domain">
    <text evidence="8">The N-terminal region contains the highly conserved SGGXDS motif, predicted to be a P-loop motif involved in ATP binding.</text>
</comment>
<reference evidence="11" key="1">
    <citation type="submission" date="2016-11" db="EMBL/GenBank/DDBJ databases">
        <authorList>
            <person name="Varghese N."/>
            <person name="Submissions S."/>
        </authorList>
    </citation>
    <scope>NUCLEOTIDE SEQUENCE [LARGE SCALE GENOMIC DNA]</scope>
    <source>
        <strain evidence="11">DSM 14834</strain>
    </source>
</reference>
<dbReference type="GO" id="GO:0006400">
    <property type="term" value="P:tRNA modification"/>
    <property type="evidence" value="ECO:0007669"/>
    <property type="project" value="UniProtKB-UniRule"/>
</dbReference>
<comment type="catalytic activity">
    <reaction evidence="7 8">
        <text>cytidine(34) in tRNA(Ile2) + L-lysine + ATP = lysidine(34) in tRNA(Ile2) + AMP + diphosphate + H(+)</text>
        <dbReference type="Rhea" id="RHEA:43744"/>
        <dbReference type="Rhea" id="RHEA-COMP:10625"/>
        <dbReference type="Rhea" id="RHEA-COMP:10670"/>
        <dbReference type="ChEBI" id="CHEBI:15378"/>
        <dbReference type="ChEBI" id="CHEBI:30616"/>
        <dbReference type="ChEBI" id="CHEBI:32551"/>
        <dbReference type="ChEBI" id="CHEBI:33019"/>
        <dbReference type="ChEBI" id="CHEBI:82748"/>
        <dbReference type="ChEBI" id="CHEBI:83665"/>
        <dbReference type="ChEBI" id="CHEBI:456215"/>
        <dbReference type="EC" id="6.3.4.19"/>
    </reaction>
</comment>
<keyword evidence="4 8" id="KW-0819">tRNA processing</keyword>
<dbReference type="CDD" id="cd01992">
    <property type="entry name" value="TilS_N"/>
    <property type="match status" value="1"/>
</dbReference>
<dbReference type="OrthoDB" id="9807403at2"/>
<feature type="binding site" evidence="8">
    <location>
        <begin position="24"/>
        <end position="29"/>
    </location>
    <ligand>
        <name>ATP</name>
        <dbReference type="ChEBI" id="CHEBI:30616"/>
    </ligand>
</feature>
<dbReference type="InterPro" id="IPR012094">
    <property type="entry name" value="tRNA_Ile_lys_synt"/>
</dbReference>